<comment type="caution">
    <text evidence="1">The sequence shown here is derived from an EMBL/GenBank/DDBJ whole genome shotgun (WGS) entry which is preliminary data.</text>
</comment>
<dbReference type="EMBL" id="AUZX01006241">
    <property type="protein sequence ID" value="EQD64626.1"/>
    <property type="molecule type" value="Genomic_DNA"/>
</dbReference>
<dbReference type="SUPFAM" id="SSF52540">
    <property type="entry name" value="P-loop containing nucleoside triphosphate hydrolases"/>
    <property type="match status" value="1"/>
</dbReference>
<reference evidence="1" key="2">
    <citation type="journal article" date="2014" name="ISME J.">
        <title>Microbial stratification in low pH oxic and suboxic macroscopic growths along an acid mine drainage.</title>
        <authorList>
            <person name="Mendez-Garcia C."/>
            <person name="Mesa V."/>
            <person name="Sprenger R.R."/>
            <person name="Richter M."/>
            <person name="Diez M.S."/>
            <person name="Solano J."/>
            <person name="Bargiela R."/>
            <person name="Golyshina O.V."/>
            <person name="Manteca A."/>
            <person name="Ramos J.L."/>
            <person name="Gallego J.R."/>
            <person name="Llorente I."/>
            <person name="Martins Dos Santos V.A."/>
            <person name="Jensen O.N."/>
            <person name="Pelaez A.I."/>
            <person name="Sanchez J."/>
            <person name="Ferrer M."/>
        </authorList>
    </citation>
    <scope>NUCLEOTIDE SEQUENCE</scope>
</reference>
<dbReference type="InterPro" id="IPR027417">
    <property type="entry name" value="P-loop_NTPase"/>
</dbReference>
<gene>
    <name evidence="1" type="ORF">B1A_08767</name>
</gene>
<organism evidence="1">
    <name type="scientific">mine drainage metagenome</name>
    <dbReference type="NCBI Taxonomy" id="410659"/>
    <lineage>
        <taxon>unclassified sequences</taxon>
        <taxon>metagenomes</taxon>
        <taxon>ecological metagenomes</taxon>
    </lineage>
</organism>
<protein>
    <submittedName>
        <fullName evidence="1">Uncharacterized protein</fullName>
    </submittedName>
</protein>
<name>T1AVJ0_9ZZZZ</name>
<evidence type="ECO:0000313" key="1">
    <source>
        <dbReference type="EMBL" id="EQD64626.1"/>
    </source>
</evidence>
<proteinExistence type="predicted"/>
<accession>T1AVJ0</accession>
<reference evidence="1" key="1">
    <citation type="submission" date="2013-08" db="EMBL/GenBank/DDBJ databases">
        <authorList>
            <person name="Mendez C."/>
            <person name="Richter M."/>
            <person name="Ferrer M."/>
            <person name="Sanchez J."/>
        </authorList>
    </citation>
    <scope>NUCLEOTIDE SEQUENCE</scope>
</reference>
<dbReference type="AlphaFoldDB" id="T1AVJ0"/>
<sequence length="489" mass="54992">MSKQWDEERRTLLQTLQNIGSVGRAEGSPIDRIGLGYYPVAEHLRLLDPDVVLVVGPRGSGKTEIARVLADAALFNAVKLYAPAVRLPEGDSQWLRVYPAGIKGFEGIGLRTFMQSAGDSTEMLRELWFAYLVRALYDKLDAQGQADVRPLSVPEAADVEAIHRAFRELGTKPVVVLDRLDEQLANQDRYLFATYDELDTLGNGDWKLVEAGVRGLVALWAAYARRWRRIRAKLFLRSDLYERHAKAGGADLAKLAAGRVELVWSDRDLYGQLLKRMANVDDALSGYVLSIKGVSWSDDSSLGWIPKLQTWQDARPVVERMVGVYMGANQKKGLVYRWLLDHVRDGLGRGYPRPFVRLMEEAARLELQHFSTLRSPRLLEPASLRRALDRVSGDHVAQSLDEWPWLEAIKGKLSDDPLVPYAEKDAIKLLEELSGAKGAMLPPFESRELLDYLLQLGIFRRRPDGRLDAPDLYLAGLGLKRKGGVKKKR</sequence>